<feature type="transmembrane region" description="Helical" evidence="1">
    <location>
        <begin position="43"/>
        <end position="62"/>
    </location>
</feature>
<reference evidence="2" key="1">
    <citation type="submission" date="2022-10" db="EMBL/GenBank/DDBJ databases">
        <title>Tapping the CABI collections for fungal endophytes: first genome assemblies for Collariella, Neodidymelliopsis, Ascochyta clinopodiicola, Didymella pomorum, Didymosphaeria variabile, Neocosmospora piperis and Neocucurbitaria cava.</title>
        <authorList>
            <person name="Hill R."/>
        </authorList>
    </citation>
    <scope>NUCLEOTIDE SEQUENCE</scope>
    <source>
        <strain evidence="2">IMI 356814</strain>
    </source>
</reference>
<proteinExistence type="predicted"/>
<organism evidence="2 3">
    <name type="scientific">Neocucurbitaria cava</name>
    <dbReference type="NCBI Taxonomy" id="798079"/>
    <lineage>
        <taxon>Eukaryota</taxon>
        <taxon>Fungi</taxon>
        <taxon>Dikarya</taxon>
        <taxon>Ascomycota</taxon>
        <taxon>Pezizomycotina</taxon>
        <taxon>Dothideomycetes</taxon>
        <taxon>Pleosporomycetidae</taxon>
        <taxon>Pleosporales</taxon>
        <taxon>Pleosporineae</taxon>
        <taxon>Cucurbitariaceae</taxon>
        <taxon>Neocucurbitaria</taxon>
    </lineage>
</organism>
<sequence length="380" mass="44335">MSAIILRVMEHTRHVARIVQHHCGKVQEKLDRTLQIANTQPKAVLYSGLLAIVCVWLCVTIARRIRYRKRQFITPPSTPNLEKRTLFKAPDRPPGVWPPQTFKRPTAPPYPNWSLEHTKPLPYRPFRYGPKYNITMGLRTMHWDEWIELDNQFMHFHNQKAQRIAERGQKCCKTAPEAYDGACELLEELCDYLPQRYPSLYKRTNVGIDNIVTKESFNMVERPLKEDPMQLAARLTQDDLAIMFERPDGQYYLLAGAILLAGFWRLEDKFGMPLAEKNKAIQHHWFRSERQSLRRLPRSGGVVFTIRTYFHPITDICKEPYVPGRLASAVRSWGDDVSKYKGKERYGDVLLEYLDRMHEQQVEGGLDVSKEEEEGSGYPF</sequence>
<keyword evidence="1" id="KW-0812">Transmembrane</keyword>
<dbReference type="EMBL" id="JAPEUY010000003">
    <property type="protein sequence ID" value="KAJ4375231.1"/>
    <property type="molecule type" value="Genomic_DNA"/>
</dbReference>
<dbReference type="InterPro" id="IPR021848">
    <property type="entry name" value="HODM_asu-like"/>
</dbReference>
<keyword evidence="1" id="KW-1133">Transmembrane helix</keyword>
<keyword evidence="3" id="KW-1185">Reference proteome</keyword>
<keyword evidence="1" id="KW-0472">Membrane</keyword>
<evidence type="ECO:0000256" key="1">
    <source>
        <dbReference type="SAM" id="Phobius"/>
    </source>
</evidence>
<accession>A0A9W9CPU1</accession>
<protein>
    <submittedName>
        <fullName evidence="2">Uncharacterized protein</fullName>
    </submittedName>
</protein>
<comment type="caution">
    <text evidence="2">The sequence shown here is derived from an EMBL/GenBank/DDBJ whole genome shotgun (WGS) entry which is preliminary data.</text>
</comment>
<dbReference type="AlphaFoldDB" id="A0A9W9CPU1"/>
<name>A0A9W9CPU1_9PLEO</name>
<dbReference type="Pfam" id="PF11927">
    <property type="entry name" value="HODM_asu-like"/>
    <property type="match status" value="2"/>
</dbReference>
<evidence type="ECO:0000313" key="3">
    <source>
        <dbReference type="Proteomes" id="UP001140560"/>
    </source>
</evidence>
<gene>
    <name evidence="2" type="ORF">N0V83_002317</name>
</gene>
<dbReference type="OrthoDB" id="497541at2759"/>
<evidence type="ECO:0000313" key="2">
    <source>
        <dbReference type="EMBL" id="KAJ4375231.1"/>
    </source>
</evidence>
<dbReference type="Proteomes" id="UP001140560">
    <property type="component" value="Unassembled WGS sequence"/>
</dbReference>